<keyword evidence="2" id="KW-1185">Reference proteome</keyword>
<dbReference type="EMBL" id="CM042882">
    <property type="protein sequence ID" value="KAI4382452.1"/>
    <property type="molecule type" value="Genomic_DNA"/>
</dbReference>
<evidence type="ECO:0000313" key="2">
    <source>
        <dbReference type="Proteomes" id="UP001057402"/>
    </source>
</evidence>
<comment type="caution">
    <text evidence="1">The sequence shown here is derived from an EMBL/GenBank/DDBJ whole genome shotgun (WGS) entry which is preliminary data.</text>
</comment>
<evidence type="ECO:0000313" key="1">
    <source>
        <dbReference type="EMBL" id="KAI4382452.1"/>
    </source>
</evidence>
<protein>
    <submittedName>
        <fullName evidence="1">Uncharacterized protein</fullName>
    </submittedName>
</protein>
<sequence length="309" mass="32990">MDPPPPGAGTPGREGSATTRSRDAEEDESPLLSGPGCAGGSCRSLSRWSAVERSGRRPEGKGGALAELRDVGKGVGWPPCSRGRGRSGEDIEGVGCRRCRNWSWGLPPRSVKEVRTGSRLGARAVVAGLVAGEGGGCQEGWVVVVADSGGDGELRQRAAAGLTLGAPSRGRGISEQICVCFLGDLSTERSSLLSLILVAETGEDRCRAEDGQLGWHRNLLLELLILDLRLCLYKRLVATEVSVAGAEKEWCRSRRRVSWLGMLLVRLWRCLESCFASAMGELVRRCLWAAGEYVAANSGDASEEELRSL</sequence>
<gene>
    <name evidence="1" type="ORF">MLD38_008414</name>
</gene>
<name>A0ACB9RTY2_9MYRT</name>
<proteinExistence type="predicted"/>
<accession>A0ACB9RTY2</accession>
<reference evidence="2" key="1">
    <citation type="journal article" date="2023" name="Front. Plant Sci.">
        <title>Chromosomal-level genome assembly of Melastoma candidum provides insights into trichome evolution.</title>
        <authorList>
            <person name="Zhong Y."/>
            <person name="Wu W."/>
            <person name="Sun C."/>
            <person name="Zou P."/>
            <person name="Liu Y."/>
            <person name="Dai S."/>
            <person name="Zhou R."/>
        </authorList>
    </citation>
    <scope>NUCLEOTIDE SEQUENCE [LARGE SCALE GENOMIC DNA]</scope>
</reference>
<organism evidence="1 2">
    <name type="scientific">Melastoma candidum</name>
    <dbReference type="NCBI Taxonomy" id="119954"/>
    <lineage>
        <taxon>Eukaryota</taxon>
        <taxon>Viridiplantae</taxon>
        <taxon>Streptophyta</taxon>
        <taxon>Embryophyta</taxon>
        <taxon>Tracheophyta</taxon>
        <taxon>Spermatophyta</taxon>
        <taxon>Magnoliopsida</taxon>
        <taxon>eudicotyledons</taxon>
        <taxon>Gunneridae</taxon>
        <taxon>Pentapetalae</taxon>
        <taxon>rosids</taxon>
        <taxon>malvids</taxon>
        <taxon>Myrtales</taxon>
        <taxon>Melastomataceae</taxon>
        <taxon>Melastomatoideae</taxon>
        <taxon>Melastomateae</taxon>
        <taxon>Melastoma</taxon>
    </lineage>
</organism>
<dbReference type="Proteomes" id="UP001057402">
    <property type="component" value="Chromosome 3"/>
</dbReference>